<comment type="caution">
    <text evidence="3">The sequence shown here is derived from an EMBL/GenBank/DDBJ whole genome shotgun (WGS) entry which is preliminary data.</text>
</comment>
<reference evidence="3" key="2">
    <citation type="submission" date="2023-06" db="EMBL/GenBank/DDBJ databases">
        <authorList>
            <consortium name="Lawrence Berkeley National Laboratory"/>
            <person name="Haridas S."/>
            <person name="Hensen N."/>
            <person name="Bonometti L."/>
            <person name="Westerberg I."/>
            <person name="Brannstrom I.O."/>
            <person name="Guillou S."/>
            <person name="Cros-Aarteil S."/>
            <person name="Calhoun S."/>
            <person name="Kuo A."/>
            <person name="Mondo S."/>
            <person name="Pangilinan J."/>
            <person name="Riley R."/>
            <person name="LaButti K."/>
            <person name="Andreopoulos B."/>
            <person name="Lipzen A."/>
            <person name="Chen C."/>
            <person name="Yanf M."/>
            <person name="Daum C."/>
            <person name="Ng V."/>
            <person name="Clum A."/>
            <person name="Steindorff A."/>
            <person name="Ohm R."/>
            <person name="Martin F."/>
            <person name="Silar P."/>
            <person name="Natvig D."/>
            <person name="Lalanne C."/>
            <person name="Gautier V."/>
            <person name="Ament-velasquez S.L."/>
            <person name="Kruys A."/>
            <person name="Hutchinson M.I."/>
            <person name="Powell A.J."/>
            <person name="Barry K."/>
            <person name="Miller A.N."/>
            <person name="Grigoriev I.V."/>
            <person name="Debuchy R."/>
            <person name="Gladieux P."/>
            <person name="Thoren M.H."/>
            <person name="Johannesson H."/>
        </authorList>
    </citation>
    <scope>NUCLEOTIDE SEQUENCE</scope>
    <source>
        <strain evidence="3">CBS 232.78</strain>
    </source>
</reference>
<feature type="region of interest" description="Disordered" evidence="1">
    <location>
        <begin position="333"/>
        <end position="404"/>
    </location>
</feature>
<feature type="transmembrane region" description="Helical" evidence="2">
    <location>
        <begin position="100"/>
        <end position="127"/>
    </location>
</feature>
<keyword evidence="4" id="KW-1185">Reference proteome</keyword>
<keyword evidence="2" id="KW-0472">Membrane</keyword>
<dbReference type="Proteomes" id="UP001285441">
    <property type="component" value="Unassembled WGS sequence"/>
</dbReference>
<dbReference type="EMBL" id="JAULSW010000001">
    <property type="protein sequence ID" value="KAK3395079.1"/>
    <property type="molecule type" value="Genomic_DNA"/>
</dbReference>
<sequence length="404" mass="45241">MSTTLSNLNWITRYEGWAVRAAVIGVLAIPLAIFWAISLRRVSRHPAPLSISQGLLRATPPIYIVGILLLFVNAILNIVYLKRLRGWGIVDEARMYVSFIGGILTSTAGIFLTVSLVLSSLAALYLAIGSGSGGKKPFWKVLRVAIPVVALVPFALNLYIFIQGILDLNYFYKTGRPRDRYAGIVSVPQRIYLVQTVFLELLTIVALGVSIAAMLRLRKAGGVLVSNKLPALLVSASVLWLLRNTYLLAVELKSTVPKLYWTNYDALVAQNIVNPFLDLWVATIVLALLTLASRSFPLSNNDENIVHTRPRQEEKYYAQQQGFQQHLQQYLHQQKPQQQPYHQGQQKQQQQFYPTQHAQGYPHPQQQPQYNGQQYPHQQVPVQHEPSHDLALGTGGLGHSPVVR</sequence>
<evidence type="ECO:0000256" key="2">
    <source>
        <dbReference type="SAM" id="Phobius"/>
    </source>
</evidence>
<feature type="transmembrane region" description="Helical" evidence="2">
    <location>
        <begin position="60"/>
        <end position="80"/>
    </location>
</feature>
<protein>
    <submittedName>
        <fullName evidence="3">Uncharacterized protein</fullName>
    </submittedName>
</protein>
<evidence type="ECO:0000313" key="4">
    <source>
        <dbReference type="Proteomes" id="UP001285441"/>
    </source>
</evidence>
<gene>
    <name evidence="3" type="ORF">B0H63DRAFT_462634</name>
</gene>
<accession>A0AAE0U946</accession>
<organism evidence="3 4">
    <name type="scientific">Podospora didyma</name>
    <dbReference type="NCBI Taxonomy" id="330526"/>
    <lineage>
        <taxon>Eukaryota</taxon>
        <taxon>Fungi</taxon>
        <taxon>Dikarya</taxon>
        <taxon>Ascomycota</taxon>
        <taxon>Pezizomycotina</taxon>
        <taxon>Sordariomycetes</taxon>
        <taxon>Sordariomycetidae</taxon>
        <taxon>Sordariales</taxon>
        <taxon>Podosporaceae</taxon>
        <taxon>Podospora</taxon>
    </lineage>
</organism>
<evidence type="ECO:0000313" key="3">
    <source>
        <dbReference type="EMBL" id="KAK3395079.1"/>
    </source>
</evidence>
<feature type="transmembrane region" description="Helical" evidence="2">
    <location>
        <begin position="17"/>
        <end position="39"/>
    </location>
</feature>
<keyword evidence="2" id="KW-1133">Transmembrane helix</keyword>
<feature type="compositionally biased region" description="Low complexity" evidence="1">
    <location>
        <begin position="333"/>
        <end position="384"/>
    </location>
</feature>
<name>A0AAE0U946_9PEZI</name>
<reference evidence="3" key="1">
    <citation type="journal article" date="2023" name="Mol. Phylogenet. Evol.">
        <title>Genome-scale phylogeny and comparative genomics of the fungal order Sordariales.</title>
        <authorList>
            <person name="Hensen N."/>
            <person name="Bonometti L."/>
            <person name="Westerberg I."/>
            <person name="Brannstrom I.O."/>
            <person name="Guillou S."/>
            <person name="Cros-Aarteil S."/>
            <person name="Calhoun S."/>
            <person name="Haridas S."/>
            <person name="Kuo A."/>
            <person name="Mondo S."/>
            <person name="Pangilinan J."/>
            <person name="Riley R."/>
            <person name="LaButti K."/>
            <person name="Andreopoulos B."/>
            <person name="Lipzen A."/>
            <person name="Chen C."/>
            <person name="Yan M."/>
            <person name="Daum C."/>
            <person name="Ng V."/>
            <person name="Clum A."/>
            <person name="Steindorff A."/>
            <person name="Ohm R.A."/>
            <person name="Martin F."/>
            <person name="Silar P."/>
            <person name="Natvig D.O."/>
            <person name="Lalanne C."/>
            <person name="Gautier V."/>
            <person name="Ament-Velasquez S.L."/>
            <person name="Kruys A."/>
            <person name="Hutchinson M.I."/>
            <person name="Powell A.J."/>
            <person name="Barry K."/>
            <person name="Miller A.N."/>
            <person name="Grigoriev I.V."/>
            <person name="Debuchy R."/>
            <person name="Gladieux P."/>
            <person name="Hiltunen Thoren M."/>
            <person name="Johannesson H."/>
        </authorList>
    </citation>
    <scope>NUCLEOTIDE SEQUENCE</scope>
    <source>
        <strain evidence="3">CBS 232.78</strain>
    </source>
</reference>
<dbReference type="AlphaFoldDB" id="A0AAE0U946"/>
<keyword evidence="2" id="KW-0812">Transmembrane</keyword>
<evidence type="ECO:0000256" key="1">
    <source>
        <dbReference type="SAM" id="MobiDB-lite"/>
    </source>
</evidence>
<feature type="transmembrane region" description="Helical" evidence="2">
    <location>
        <begin position="148"/>
        <end position="172"/>
    </location>
</feature>
<feature type="transmembrane region" description="Helical" evidence="2">
    <location>
        <begin position="192"/>
        <end position="217"/>
    </location>
</feature>
<proteinExistence type="predicted"/>